<organism evidence="2 3">
    <name type="scientific">Holothuria leucospilota</name>
    <name type="common">Black long sea cucumber</name>
    <name type="synonym">Mertensiothuria leucospilota</name>
    <dbReference type="NCBI Taxonomy" id="206669"/>
    <lineage>
        <taxon>Eukaryota</taxon>
        <taxon>Metazoa</taxon>
        <taxon>Echinodermata</taxon>
        <taxon>Eleutherozoa</taxon>
        <taxon>Echinozoa</taxon>
        <taxon>Holothuroidea</taxon>
        <taxon>Aspidochirotacea</taxon>
        <taxon>Aspidochirotida</taxon>
        <taxon>Holothuriidae</taxon>
        <taxon>Holothuria</taxon>
    </lineage>
</organism>
<evidence type="ECO:0000313" key="3">
    <source>
        <dbReference type="Proteomes" id="UP001152320"/>
    </source>
</evidence>
<feature type="compositionally biased region" description="Basic and acidic residues" evidence="1">
    <location>
        <begin position="7"/>
        <end position="23"/>
    </location>
</feature>
<feature type="region of interest" description="Disordered" evidence="1">
    <location>
        <begin position="1"/>
        <end position="23"/>
    </location>
</feature>
<reference evidence="2" key="1">
    <citation type="submission" date="2021-10" db="EMBL/GenBank/DDBJ databases">
        <title>Tropical sea cucumber genome reveals ecological adaptation and Cuvierian tubules defense mechanism.</title>
        <authorList>
            <person name="Chen T."/>
        </authorList>
    </citation>
    <scope>NUCLEOTIDE SEQUENCE</scope>
    <source>
        <strain evidence="2">Nanhai2018</strain>
        <tissue evidence="2">Muscle</tissue>
    </source>
</reference>
<keyword evidence="3" id="KW-1185">Reference proteome</keyword>
<comment type="caution">
    <text evidence="2">The sequence shown here is derived from an EMBL/GenBank/DDBJ whole genome shotgun (WGS) entry which is preliminary data.</text>
</comment>
<accession>A0A9Q1BPC0</accession>
<dbReference type="Proteomes" id="UP001152320">
    <property type="component" value="Chromosome 13"/>
</dbReference>
<evidence type="ECO:0000313" key="2">
    <source>
        <dbReference type="EMBL" id="KAJ8030326.1"/>
    </source>
</evidence>
<dbReference type="EMBL" id="JAIZAY010000013">
    <property type="protein sequence ID" value="KAJ8030326.1"/>
    <property type="molecule type" value="Genomic_DNA"/>
</dbReference>
<dbReference type="AlphaFoldDB" id="A0A9Q1BPC0"/>
<gene>
    <name evidence="2" type="ORF">HOLleu_26704</name>
</gene>
<evidence type="ECO:0000256" key="1">
    <source>
        <dbReference type="SAM" id="MobiDB-lite"/>
    </source>
</evidence>
<protein>
    <submittedName>
        <fullName evidence="2">Uncharacterized protein</fullName>
    </submittedName>
</protein>
<proteinExistence type="predicted"/>
<sequence length="69" mass="8288">MRTIIKGVEDKNEQNNETLRSKQENLEQSVQELKVSVCVMQLSPCFLIRAHFHFHREHPCRRRINSRQL</sequence>
<name>A0A9Q1BPC0_HOLLE</name>